<dbReference type="RefSeq" id="WP_285999656.1">
    <property type="nucleotide sequence ID" value="NZ_CP127295.1"/>
</dbReference>
<dbReference type="AlphaFoldDB" id="A0A9Y2JRD8"/>
<proteinExistence type="inferred from homology"/>
<dbReference type="EMBL" id="CP127295">
    <property type="protein sequence ID" value="WIY03260.1"/>
    <property type="molecule type" value="Genomic_DNA"/>
</dbReference>
<gene>
    <name evidence="4" type="ORF">QRX60_05185</name>
</gene>
<keyword evidence="4" id="KW-0449">Lipoprotein</keyword>
<evidence type="ECO:0000313" key="5">
    <source>
        <dbReference type="Proteomes" id="UP001239397"/>
    </source>
</evidence>
<dbReference type="Gene3D" id="2.50.20.20">
    <property type="match status" value="1"/>
</dbReference>
<evidence type="ECO:0000256" key="2">
    <source>
        <dbReference type="ARBA" id="ARBA00009194"/>
    </source>
</evidence>
<evidence type="ECO:0000256" key="3">
    <source>
        <dbReference type="ARBA" id="ARBA00022475"/>
    </source>
</evidence>
<dbReference type="InterPro" id="IPR009830">
    <property type="entry name" value="LppX/LprAFG"/>
</dbReference>
<accession>A0A9Y2JRD8</accession>
<evidence type="ECO:0000256" key="1">
    <source>
        <dbReference type="ARBA" id="ARBA00004196"/>
    </source>
</evidence>
<keyword evidence="3" id="KW-1003">Cell membrane</keyword>
<name>A0A9Y2JRD8_9PSEU</name>
<dbReference type="SUPFAM" id="SSF89392">
    <property type="entry name" value="Prokaryotic lipoproteins and lipoprotein localization factors"/>
    <property type="match status" value="1"/>
</dbReference>
<dbReference type="PROSITE" id="PS51257">
    <property type="entry name" value="PROKAR_LIPOPROTEIN"/>
    <property type="match status" value="1"/>
</dbReference>
<sequence>MPRFALLLVLLLTAGCTGSPDTRGPFPAGAELVRDAATSFASVRSVHFAAGVNGVLPGFPLRLIEGDATLDGGGAATGTADVQDGDGHTKFRFTVRNGEVTTDPDVARGRIPEQYAVGAFLGPSGGLERLLKGVADARTEGKENVDGAAALRVGGRVPAAVAHSVLPQVADDIIVKVWVSADGARRFARLWVQVPPAGDHLSPVMFELSLTKQNEPVNLG</sequence>
<comment type="subcellular location">
    <subcellularLocation>
        <location evidence="1">Cell envelope</location>
    </subcellularLocation>
</comment>
<organism evidence="4 5">
    <name type="scientific">Amycolatopsis mongoliensis</name>
    <dbReference type="NCBI Taxonomy" id="715475"/>
    <lineage>
        <taxon>Bacteria</taxon>
        <taxon>Bacillati</taxon>
        <taxon>Actinomycetota</taxon>
        <taxon>Actinomycetes</taxon>
        <taxon>Pseudonocardiales</taxon>
        <taxon>Pseudonocardiaceae</taxon>
        <taxon>Amycolatopsis</taxon>
    </lineage>
</organism>
<dbReference type="KEGG" id="amog:QRX60_05185"/>
<keyword evidence="5" id="KW-1185">Reference proteome</keyword>
<dbReference type="Pfam" id="PF07161">
    <property type="entry name" value="LppX_LprAFG"/>
    <property type="match status" value="1"/>
</dbReference>
<dbReference type="CDD" id="cd16334">
    <property type="entry name" value="LppX-like"/>
    <property type="match status" value="1"/>
</dbReference>
<protein>
    <submittedName>
        <fullName evidence="4">LppX_LprAFG lipoprotein</fullName>
    </submittedName>
</protein>
<reference evidence="4 5" key="1">
    <citation type="submission" date="2023-06" db="EMBL/GenBank/DDBJ databases">
        <authorList>
            <person name="Oyuntsetseg B."/>
            <person name="Kim S.B."/>
        </authorList>
    </citation>
    <scope>NUCLEOTIDE SEQUENCE [LARGE SCALE GENOMIC DNA]</scope>
    <source>
        <strain evidence="4 5">4-36</strain>
    </source>
</reference>
<evidence type="ECO:0000313" key="4">
    <source>
        <dbReference type="EMBL" id="WIY03260.1"/>
    </source>
</evidence>
<dbReference type="GO" id="GO:0030313">
    <property type="term" value="C:cell envelope"/>
    <property type="evidence" value="ECO:0007669"/>
    <property type="project" value="UniProtKB-SubCell"/>
</dbReference>
<keyword evidence="3" id="KW-0472">Membrane</keyword>
<dbReference type="Proteomes" id="UP001239397">
    <property type="component" value="Chromosome"/>
</dbReference>
<comment type="similarity">
    <text evidence="2">Belongs to the LppX/LprAFG lipoprotein family.</text>
</comment>
<dbReference type="InterPro" id="IPR029046">
    <property type="entry name" value="LolA/LolB/LppX"/>
</dbReference>